<reference evidence="1 2" key="1">
    <citation type="submission" date="2024-12" db="EMBL/GenBank/DDBJ databases">
        <title>Forecasting of Potato common scab and diversities of Pathogenic streptomyces spp. in china.</title>
        <authorList>
            <person name="Handique U."/>
            <person name="Wu J."/>
        </authorList>
    </citation>
    <scope>NUCLEOTIDE SEQUENCE [LARGE SCALE GENOMIC DNA]</scope>
    <source>
        <strain evidence="1 2">ZRIMU1530</strain>
    </source>
</reference>
<proteinExistence type="predicted"/>
<sequence>MSNTRGYLIGAALHGADRLRAGQEPTDLERLLLDVLRTVLSEEEIRDWGRRETVTERPVSSGYGFADLRACAREVAEEAVTRPNVAFLDAEALAEGAPVWSAEFTAGVRESDFGVVAGVSPSGGTDEAPFHATWHLDHAPAPTLLFAAPTPDRVSFTVHTGTEPRDALTRALDALARACDTAVADLETEPPGQVFAGMAWEVMNLYAFLRTHLDAPPKTTPLRFTLGRADTAVLFHRPALELPRESDGTALRLRYGGERPSFPSGSLEYATYRSGRPSPWSVPVPLALRSVTAPSLVSYGGDLHVVFARPGDQRLMWSRLRGGAWSAPVPVGGSGSRQRAALTVHGGLLYSFHTTPDGEILWSRFDGSAWTREARVAGWDSPVSPDIASHGGHLWVARRDHGKRMHLDRLDTDFRSAFTHCFTDSASDSAPALVSTGDALWIAHRGLDDQVHVRSSDAPSDPARWRAHAPAPGLLTERSPTLVDHPGPGPHLLARDTDGRLRLAALADGGGWAEPPAPAHDGGFPALDAGGAAFHRGRLYVTYRR</sequence>
<dbReference type="SUPFAM" id="SSF89372">
    <property type="entry name" value="Fucose-specific lectin"/>
    <property type="match status" value="2"/>
</dbReference>
<evidence type="ECO:0000313" key="1">
    <source>
        <dbReference type="EMBL" id="MFM9611941.1"/>
    </source>
</evidence>
<protein>
    <submittedName>
        <fullName evidence="1">Uncharacterized protein</fullName>
    </submittedName>
</protein>
<name>A0ABW9HWF3_9ACTN</name>
<comment type="caution">
    <text evidence="1">The sequence shown here is derived from an EMBL/GenBank/DDBJ whole genome shotgun (WGS) entry which is preliminary data.</text>
</comment>
<dbReference type="Proteomes" id="UP001631957">
    <property type="component" value="Unassembled WGS sequence"/>
</dbReference>
<gene>
    <name evidence="1" type="ORF">ACKI18_24915</name>
</gene>
<keyword evidence="2" id="KW-1185">Reference proteome</keyword>
<dbReference type="EMBL" id="JBJVNI010000013">
    <property type="protein sequence ID" value="MFM9611941.1"/>
    <property type="molecule type" value="Genomic_DNA"/>
</dbReference>
<organism evidence="1 2">
    <name type="scientific">Streptomyces niveiscabiei</name>
    <dbReference type="NCBI Taxonomy" id="164115"/>
    <lineage>
        <taxon>Bacteria</taxon>
        <taxon>Bacillati</taxon>
        <taxon>Actinomycetota</taxon>
        <taxon>Actinomycetes</taxon>
        <taxon>Kitasatosporales</taxon>
        <taxon>Streptomycetaceae</taxon>
        <taxon>Streptomyces</taxon>
    </lineage>
</organism>
<evidence type="ECO:0000313" key="2">
    <source>
        <dbReference type="Proteomes" id="UP001631957"/>
    </source>
</evidence>
<accession>A0ABW9HWF3</accession>
<dbReference type="RefSeq" id="WP_409122510.1">
    <property type="nucleotide sequence ID" value="NZ_JBJVNI010000013.1"/>
</dbReference>